<dbReference type="Proteomes" id="UP001160148">
    <property type="component" value="Unassembled WGS sequence"/>
</dbReference>
<dbReference type="AlphaFoldDB" id="A0AAV0X3D1"/>
<keyword evidence="2" id="KW-1185">Reference proteome</keyword>
<protein>
    <submittedName>
        <fullName evidence="1">Uncharacterized protein</fullName>
    </submittedName>
</protein>
<comment type="caution">
    <text evidence="1">The sequence shown here is derived from an EMBL/GenBank/DDBJ whole genome shotgun (WGS) entry which is preliminary data.</text>
</comment>
<gene>
    <name evidence="1" type="ORF">MEUPH1_LOCUS17755</name>
</gene>
<organism evidence="1 2">
    <name type="scientific">Macrosiphum euphorbiae</name>
    <name type="common">potato aphid</name>
    <dbReference type="NCBI Taxonomy" id="13131"/>
    <lineage>
        <taxon>Eukaryota</taxon>
        <taxon>Metazoa</taxon>
        <taxon>Ecdysozoa</taxon>
        <taxon>Arthropoda</taxon>
        <taxon>Hexapoda</taxon>
        <taxon>Insecta</taxon>
        <taxon>Pterygota</taxon>
        <taxon>Neoptera</taxon>
        <taxon>Paraneoptera</taxon>
        <taxon>Hemiptera</taxon>
        <taxon>Sternorrhyncha</taxon>
        <taxon>Aphidomorpha</taxon>
        <taxon>Aphidoidea</taxon>
        <taxon>Aphididae</taxon>
        <taxon>Macrosiphini</taxon>
        <taxon>Macrosiphum</taxon>
    </lineage>
</organism>
<reference evidence="1 2" key="1">
    <citation type="submission" date="2023-01" db="EMBL/GenBank/DDBJ databases">
        <authorList>
            <person name="Whitehead M."/>
        </authorList>
    </citation>
    <scope>NUCLEOTIDE SEQUENCE [LARGE SCALE GENOMIC DNA]</scope>
</reference>
<dbReference type="EMBL" id="CARXXK010000003">
    <property type="protein sequence ID" value="CAI6362710.1"/>
    <property type="molecule type" value="Genomic_DNA"/>
</dbReference>
<accession>A0AAV0X3D1</accession>
<sequence length="67" mass="7199">MVVGRPEAKSCCWPYRPPAKSEADSTVTHNGPGATVGPDCVAGSGSTWSSVRESRTCVHNDCREFWS</sequence>
<name>A0AAV0X3D1_9HEMI</name>
<evidence type="ECO:0000313" key="1">
    <source>
        <dbReference type="EMBL" id="CAI6362710.1"/>
    </source>
</evidence>
<evidence type="ECO:0000313" key="2">
    <source>
        <dbReference type="Proteomes" id="UP001160148"/>
    </source>
</evidence>
<proteinExistence type="predicted"/>